<organism evidence="9 10">
    <name type="scientific">Paraglaciecola polaris LMG 21857</name>
    <dbReference type="NCBI Taxonomy" id="1129793"/>
    <lineage>
        <taxon>Bacteria</taxon>
        <taxon>Pseudomonadati</taxon>
        <taxon>Pseudomonadota</taxon>
        <taxon>Gammaproteobacteria</taxon>
        <taxon>Alteromonadales</taxon>
        <taxon>Alteromonadaceae</taxon>
        <taxon>Paraglaciecola</taxon>
    </lineage>
</organism>
<proteinExistence type="inferred from homology"/>
<comment type="subcellular location">
    <subcellularLocation>
        <location evidence="1">Cell membrane</location>
        <topology evidence="1">Multi-pass membrane protein</topology>
    </subcellularLocation>
</comment>
<feature type="transmembrane region" description="Helical" evidence="7">
    <location>
        <begin position="145"/>
        <end position="164"/>
    </location>
</feature>
<comment type="caution">
    <text evidence="9">The sequence shown here is derived from an EMBL/GenBank/DDBJ whole genome shotgun (WGS) entry which is preliminary data.</text>
</comment>
<feature type="domain" description="Glycine transporter" evidence="8">
    <location>
        <begin position="119"/>
        <end position="191"/>
    </location>
</feature>
<dbReference type="PANTHER" id="PTHR30506:SF3">
    <property type="entry name" value="UPF0126 INNER MEMBRANE PROTEIN YADS-RELATED"/>
    <property type="match status" value="1"/>
</dbReference>
<dbReference type="EMBL" id="BAER01000006">
    <property type="protein sequence ID" value="GAC30997.1"/>
    <property type="molecule type" value="Genomic_DNA"/>
</dbReference>
<feature type="transmembrane region" description="Helical" evidence="7">
    <location>
        <begin position="30"/>
        <end position="51"/>
    </location>
</feature>
<accession>K6ZKZ9</accession>
<keyword evidence="3" id="KW-1003">Cell membrane</keyword>
<evidence type="ECO:0000256" key="2">
    <source>
        <dbReference type="ARBA" id="ARBA00008193"/>
    </source>
</evidence>
<evidence type="ECO:0000313" key="9">
    <source>
        <dbReference type="EMBL" id="GAC30997.1"/>
    </source>
</evidence>
<feature type="transmembrane region" description="Helical" evidence="7">
    <location>
        <begin position="58"/>
        <end position="78"/>
    </location>
</feature>
<evidence type="ECO:0000256" key="4">
    <source>
        <dbReference type="ARBA" id="ARBA00022692"/>
    </source>
</evidence>
<sequence length="231" mass="25509">MAQGVFPVALYLINYLISIRIREPRMSSDYFHFLNLIGVAFFAIAGTLLGYEKKVGGFGIVVVASVTALGGGSLRDLLLNQPVFWVADPTYLYSTYAATITAIVFIRYLPHVSNYYFLLIDAIGMAIFNIVGIEKSLIEGTGMLIALTMGTTTGIFGGLIRDVICREVPSVMRSEMYASACVSGGLAYAVLFQFGAPYLWCILGSLFTTVFIRMGALHWNWQLEFFKKRQG</sequence>
<dbReference type="GO" id="GO:0005886">
    <property type="term" value="C:plasma membrane"/>
    <property type="evidence" value="ECO:0007669"/>
    <property type="project" value="UniProtKB-SubCell"/>
</dbReference>
<evidence type="ECO:0000259" key="8">
    <source>
        <dbReference type="Pfam" id="PF03458"/>
    </source>
</evidence>
<name>K6ZKZ9_9ALTE</name>
<evidence type="ECO:0000256" key="6">
    <source>
        <dbReference type="ARBA" id="ARBA00023136"/>
    </source>
</evidence>
<feature type="transmembrane region" description="Helical" evidence="7">
    <location>
        <begin position="115"/>
        <end position="133"/>
    </location>
</feature>
<dbReference type="AlphaFoldDB" id="K6ZKZ9"/>
<keyword evidence="4 7" id="KW-0812">Transmembrane</keyword>
<evidence type="ECO:0000256" key="5">
    <source>
        <dbReference type="ARBA" id="ARBA00022989"/>
    </source>
</evidence>
<evidence type="ECO:0000256" key="1">
    <source>
        <dbReference type="ARBA" id="ARBA00004651"/>
    </source>
</evidence>
<evidence type="ECO:0000256" key="3">
    <source>
        <dbReference type="ARBA" id="ARBA00022475"/>
    </source>
</evidence>
<dbReference type="InterPro" id="IPR005115">
    <property type="entry name" value="Gly_transporter"/>
</dbReference>
<dbReference type="Pfam" id="PF03458">
    <property type="entry name" value="Gly_transporter"/>
    <property type="match status" value="2"/>
</dbReference>
<gene>
    <name evidence="9" type="ORF">GPLA_0076</name>
</gene>
<protein>
    <recommendedName>
        <fullName evidence="8">Glycine transporter domain-containing protein</fullName>
    </recommendedName>
</protein>
<keyword evidence="10" id="KW-1185">Reference proteome</keyword>
<evidence type="ECO:0000256" key="7">
    <source>
        <dbReference type="SAM" id="Phobius"/>
    </source>
</evidence>
<dbReference type="PANTHER" id="PTHR30506">
    <property type="entry name" value="INNER MEMBRANE PROTEIN"/>
    <property type="match status" value="1"/>
</dbReference>
<keyword evidence="5 7" id="KW-1133">Transmembrane helix</keyword>
<feature type="domain" description="Glycine transporter" evidence="8">
    <location>
        <begin position="33"/>
        <end position="105"/>
    </location>
</feature>
<comment type="similarity">
    <text evidence="2">Belongs to the UPF0126 family.</text>
</comment>
<evidence type="ECO:0000313" key="10">
    <source>
        <dbReference type="Proteomes" id="UP000006322"/>
    </source>
</evidence>
<feature type="transmembrane region" description="Helical" evidence="7">
    <location>
        <begin position="90"/>
        <end position="108"/>
    </location>
</feature>
<keyword evidence="6 7" id="KW-0472">Membrane</keyword>
<reference evidence="10" key="1">
    <citation type="journal article" date="2014" name="Environ. Microbiol.">
        <title>Comparative genomics of the marine bacterial genus Glaciecola reveals the high degree of genomic diversity and genomic characteristic for cold adaptation.</title>
        <authorList>
            <person name="Qin Q.L."/>
            <person name="Xie B.B."/>
            <person name="Yu Y."/>
            <person name="Shu Y.L."/>
            <person name="Rong J.C."/>
            <person name="Zhang Y.J."/>
            <person name="Zhao D.L."/>
            <person name="Chen X.L."/>
            <person name="Zhang X.Y."/>
            <person name="Chen B."/>
            <person name="Zhou B.C."/>
            <person name="Zhang Y.Z."/>
        </authorList>
    </citation>
    <scope>NUCLEOTIDE SEQUENCE [LARGE SCALE GENOMIC DNA]</scope>
    <source>
        <strain evidence="10">LMG 21857</strain>
    </source>
</reference>
<dbReference type="Proteomes" id="UP000006322">
    <property type="component" value="Unassembled WGS sequence"/>
</dbReference>